<reference evidence="2" key="1">
    <citation type="journal article" date="2023" name="Front. Plant Sci.">
        <title>Chromosomal-level genome assembly of Melastoma candidum provides insights into trichome evolution.</title>
        <authorList>
            <person name="Zhong Y."/>
            <person name="Wu W."/>
            <person name="Sun C."/>
            <person name="Zou P."/>
            <person name="Liu Y."/>
            <person name="Dai S."/>
            <person name="Zhou R."/>
        </authorList>
    </citation>
    <scope>NUCLEOTIDE SEQUENCE [LARGE SCALE GENOMIC DNA]</scope>
</reference>
<comment type="caution">
    <text evidence="1">The sequence shown here is derived from an EMBL/GenBank/DDBJ whole genome shotgun (WGS) entry which is preliminary data.</text>
</comment>
<gene>
    <name evidence="1" type="ORF">MLD38_028381</name>
</gene>
<name>A0ACB9N0K3_9MYRT</name>
<protein>
    <submittedName>
        <fullName evidence="1">Uncharacterized protein</fullName>
    </submittedName>
</protein>
<dbReference type="Proteomes" id="UP001057402">
    <property type="component" value="Chromosome 8"/>
</dbReference>
<dbReference type="EMBL" id="CM042887">
    <property type="protein sequence ID" value="KAI4330073.1"/>
    <property type="molecule type" value="Genomic_DNA"/>
</dbReference>
<evidence type="ECO:0000313" key="1">
    <source>
        <dbReference type="EMBL" id="KAI4330073.1"/>
    </source>
</evidence>
<keyword evidence="2" id="KW-1185">Reference proteome</keyword>
<accession>A0ACB9N0K3</accession>
<sequence length="160" mass="17727">MARCACVLADVWSCRVTLYVMLIGAYPFEDQDDPKKTSGRLSRLQTHAFLHLRGKTHQNNCCQGNQDPSLVPEELADGAHGTDLGRVLPEGQPELLPPGRGGNHADSVQGKNPAPKSRPIKGFGWDGEENDDLDAEVEEEDDEYDKRVMEVHASREFQIS</sequence>
<evidence type="ECO:0000313" key="2">
    <source>
        <dbReference type="Proteomes" id="UP001057402"/>
    </source>
</evidence>
<organism evidence="1 2">
    <name type="scientific">Melastoma candidum</name>
    <dbReference type="NCBI Taxonomy" id="119954"/>
    <lineage>
        <taxon>Eukaryota</taxon>
        <taxon>Viridiplantae</taxon>
        <taxon>Streptophyta</taxon>
        <taxon>Embryophyta</taxon>
        <taxon>Tracheophyta</taxon>
        <taxon>Spermatophyta</taxon>
        <taxon>Magnoliopsida</taxon>
        <taxon>eudicotyledons</taxon>
        <taxon>Gunneridae</taxon>
        <taxon>Pentapetalae</taxon>
        <taxon>rosids</taxon>
        <taxon>malvids</taxon>
        <taxon>Myrtales</taxon>
        <taxon>Melastomataceae</taxon>
        <taxon>Melastomatoideae</taxon>
        <taxon>Melastomateae</taxon>
        <taxon>Melastoma</taxon>
    </lineage>
</organism>
<proteinExistence type="predicted"/>